<feature type="compositionally biased region" description="Basic residues" evidence="3">
    <location>
        <begin position="642"/>
        <end position="665"/>
    </location>
</feature>
<dbReference type="Gene3D" id="3.90.640.10">
    <property type="entry name" value="Actin, Chain A, domain 4"/>
    <property type="match status" value="1"/>
</dbReference>
<feature type="compositionally biased region" description="Basic and acidic residues" evidence="3">
    <location>
        <begin position="714"/>
        <end position="737"/>
    </location>
</feature>
<dbReference type="FunFam" id="3.30.420.40:FF:000004">
    <property type="entry name" value="Molecular chaperone DnaK"/>
    <property type="match status" value="1"/>
</dbReference>
<dbReference type="PRINTS" id="PR00301">
    <property type="entry name" value="HEATSHOCK70"/>
</dbReference>
<evidence type="ECO:0000256" key="2">
    <source>
        <dbReference type="ARBA" id="ARBA00022840"/>
    </source>
</evidence>
<feature type="compositionally biased region" description="Basic and acidic residues" evidence="3">
    <location>
        <begin position="824"/>
        <end position="834"/>
    </location>
</feature>
<name>A0A6G0WQZ9_9STRA</name>
<feature type="compositionally biased region" description="Basic and acidic residues" evidence="3">
    <location>
        <begin position="682"/>
        <end position="704"/>
    </location>
</feature>
<dbReference type="AlphaFoldDB" id="A0A6G0WQZ9"/>
<dbReference type="PANTHER" id="PTHR19375">
    <property type="entry name" value="HEAT SHOCK PROTEIN 70KDA"/>
    <property type="match status" value="1"/>
</dbReference>
<dbReference type="PROSITE" id="PS01036">
    <property type="entry name" value="HSP70_3"/>
    <property type="match status" value="1"/>
</dbReference>
<dbReference type="FunFam" id="3.90.640.10:FF:000002">
    <property type="entry name" value="Heat shock 70 kDa"/>
    <property type="match status" value="1"/>
</dbReference>
<dbReference type="SUPFAM" id="SSF100934">
    <property type="entry name" value="Heat shock protein 70kD (HSP70), C-terminal subdomain"/>
    <property type="match status" value="1"/>
</dbReference>
<dbReference type="InterPro" id="IPR018181">
    <property type="entry name" value="Heat_shock_70_CS"/>
</dbReference>
<feature type="compositionally biased region" description="Basic residues" evidence="3">
    <location>
        <begin position="738"/>
        <end position="755"/>
    </location>
</feature>
<dbReference type="Gene3D" id="2.60.34.10">
    <property type="entry name" value="Substrate Binding Domain Of DNAk, Chain A, domain 1"/>
    <property type="match status" value="1"/>
</dbReference>
<dbReference type="GO" id="GO:0140662">
    <property type="term" value="F:ATP-dependent protein folding chaperone"/>
    <property type="evidence" value="ECO:0007669"/>
    <property type="project" value="InterPro"/>
</dbReference>
<dbReference type="Pfam" id="PF00012">
    <property type="entry name" value="HSP70"/>
    <property type="match status" value="1"/>
</dbReference>
<dbReference type="InterPro" id="IPR029048">
    <property type="entry name" value="HSP70_C_sf"/>
</dbReference>
<dbReference type="InterPro" id="IPR043129">
    <property type="entry name" value="ATPase_NBD"/>
</dbReference>
<dbReference type="FunFam" id="3.30.30.30:FF:000001">
    <property type="entry name" value="heat shock 70 kDa protein-like"/>
    <property type="match status" value="1"/>
</dbReference>
<dbReference type="Gene3D" id="3.30.30.30">
    <property type="match status" value="1"/>
</dbReference>
<dbReference type="PROSITE" id="PS00297">
    <property type="entry name" value="HSP70_1"/>
    <property type="match status" value="1"/>
</dbReference>
<feature type="compositionally biased region" description="Low complexity" evidence="3">
    <location>
        <begin position="835"/>
        <end position="845"/>
    </location>
</feature>
<keyword evidence="5" id="KW-1185">Reference proteome</keyword>
<sequence length="851" mass="93030">MVKVDGLTVGIDLGTTFSCVGLWQDDQVKILTNDLDSHTTSSFVAFTDSEYLVGDAAKSHRAMNPANTVFDVKRLIGRKFSDPAVQEGIKHWPFKVVPDADDNPQIVVDFKGETKTFTPEDIASIILAKMKEVAEASLGSEVKSAVITVPASFDDSQRQAIKSAGALAGLNVLRVINEPTAACIAYGLDKKPGERYLLVFDCGGTLDVSMIWIEEGIYEVMATGGDLHLGGDAIDDRLVDHFVAEIKDKYGINISEDFYALNRLRTACERAKHALSIATEASIEIDSLVDGIDFRSTITRAHFEDLCSDLFLKMIEMMEKVLGDSKLSKSQVDEVVMVGGSTRIPKVQQLVTEFFDGKELLASINPDEAVATGAAIQAAAIVDWYSSEDKPIFCCMPLTYLSLGFESKGGVMSTVIPRNRYLPTRKTMLFSTSIDNQTDVLIQLYEGQRSLTHGNNLLGSFAWNGIPSMPRGKPEIAVTIDVDADYNITVSAVEILSGIAEKWILPGDNHHYDDEYCSGMIEGGERHQFDDEDYMQRLAAWGRLESFVYNLQRAFSEDEISLDTVERKMLEDKVSHVEAWQHHHGSASRDEIEAKLQELKTMVYVALDSADTSLISGGIFDSIQCEGPKVPLLPPRGGVGGLKKKAKAAAKAKKAADKKKPKAQRKREAAAARAKKAADKKKKAEDKKKADAAAKAKKTADQKKAKAARNAKAAADKKKAAAAKKAKEANRKYARDVKRAKKSAANKNKPKSKKQLRAERRTARRKARAAKKAAKKRALAARKAARAAKRAAKKHARAAKKAKRANAKKSKTNAKKSKTNAKKSKTDAKKDDKPTTTAPVTTKPANGTKLL</sequence>
<dbReference type="EMBL" id="VJMJ01000159">
    <property type="protein sequence ID" value="KAF0729883.1"/>
    <property type="molecule type" value="Genomic_DNA"/>
</dbReference>
<dbReference type="VEuPathDB" id="FungiDB:AeMF1_005771"/>
<comment type="caution">
    <text evidence="4">The sequence shown here is derived from an EMBL/GenBank/DDBJ whole genome shotgun (WGS) entry which is preliminary data.</text>
</comment>
<feature type="compositionally biased region" description="Basic residues" evidence="3">
    <location>
        <begin position="762"/>
        <end position="823"/>
    </location>
</feature>
<keyword evidence="1" id="KW-0547">Nucleotide-binding</keyword>
<dbReference type="Gene3D" id="1.20.1270.10">
    <property type="match status" value="1"/>
</dbReference>
<organism evidence="4 5">
    <name type="scientific">Aphanomyces euteiches</name>
    <dbReference type="NCBI Taxonomy" id="100861"/>
    <lineage>
        <taxon>Eukaryota</taxon>
        <taxon>Sar</taxon>
        <taxon>Stramenopiles</taxon>
        <taxon>Oomycota</taxon>
        <taxon>Saprolegniomycetes</taxon>
        <taxon>Saprolegniales</taxon>
        <taxon>Verrucalvaceae</taxon>
        <taxon>Aphanomyces</taxon>
    </lineage>
</organism>
<dbReference type="SUPFAM" id="SSF53067">
    <property type="entry name" value="Actin-like ATPase domain"/>
    <property type="match status" value="2"/>
</dbReference>
<dbReference type="InterPro" id="IPR029047">
    <property type="entry name" value="HSP70_peptide-bd_sf"/>
</dbReference>
<reference evidence="4 5" key="1">
    <citation type="submission" date="2019-07" db="EMBL/GenBank/DDBJ databases">
        <title>Genomics analysis of Aphanomyces spp. identifies a new class of oomycete effector associated with host adaptation.</title>
        <authorList>
            <person name="Gaulin E."/>
        </authorList>
    </citation>
    <scope>NUCLEOTIDE SEQUENCE [LARGE SCALE GENOMIC DNA]</scope>
    <source>
        <strain evidence="4 5">ATCC 201684</strain>
    </source>
</reference>
<evidence type="ECO:0000256" key="3">
    <source>
        <dbReference type="SAM" id="MobiDB-lite"/>
    </source>
</evidence>
<dbReference type="Gene3D" id="3.30.420.40">
    <property type="match status" value="2"/>
</dbReference>
<dbReference type="Proteomes" id="UP000481153">
    <property type="component" value="Unassembled WGS sequence"/>
</dbReference>
<feature type="region of interest" description="Disordered" evidence="3">
    <location>
        <begin position="634"/>
        <end position="851"/>
    </location>
</feature>
<protein>
    <submittedName>
        <fullName evidence="4">Uncharacterized protein</fullName>
    </submittedName>
</protein>
<evidence type="ECO:0000313" key="5">
    <source>
        <dbReference type="Proteomes" id="UP000481153"/>
    </source>
</evidence>
<dbReference type="SUPFAM" id="SSF100920">
    <property type="entry name" value="Heat shock protein 70kD (HSP70), peptide-binding domain"/>
    <property type="match status" value="1"/>
</dbReference>
<evidence type="ECO:0000313" key="4">
    <source>
        <dbReference type="EMBL" id="KAF0729883.1"/>
    </source>
</evidence>
<keyword evidence="2" id="KW-0067">ATP-binding</keyword>
<gene>
    <name evidence="4" type="ORF">Ae201684_012524</name>
</gene>
<accession>A0A6G0WQZ9</accession>
<evidence type="ECO:0000256" key="1">
    <source>
        <dbReference type="ARBA" id="ARBA00022741"/>
    </source>
</evidence>
<dbReference type="GO" id="GO:0005524">
    <property type="term" value="F:ATP binding"/>
    <property type="evidence" value="ECO:0007669"/>
    <property type="project" value="UniProtKB-KW"/>
</dbReference>
<proteinExistence type="predicted"/>
<dbReference type="InterPro" id="IPR013126">
    <property type="entry name" value="Hsp_70_fam"/>
</dbReference>